<gene>
    <name evidence="2" type="ORF">N7450_006410</name>
</gene>
<sequence>MSTIKQDDATARAYPLPNDSIIETRRLDAQHLVFSIRTGGLHRASFPNSSPAQVRDLGCGTGIWASQFAIDNPKSNVLGIDINPPLVDDAKINIRPPNCSFAVADIEQGWNFSSLKSDYIYMRMIMIAIKDWPGLLNKAFANMNPGGQIEIFDGLMDIKADDGSTADNSAAIFWFQLSKEYLAKHHIAWDLSADIPQQLTDAGFEILQDNTLKMRLYPDSQDPESDRAWVATQYQKDIADIVHGMTKRMRIDLASRLSPEEWDTLESNARREILEESEQRGFHTTLYTSNFLSVLSPVKVYTY</sequence>
<dbReference type="InterPro" id="IPR029063">
    <property type="entry name" value="SAM-dependent_MTases_sf"/>
</dbReference>
<evidence type="ECO:0000256" key="1">
    <source>
        <dbReference type="ARBA" id="ARBA00022679"/>
    </source>
</evidence>
<dbReference type="CDD" id="cd02440">
    <property type="entry name" value="AdoMet_MTases"/>
    <property type="match status" value="1"/>
</dbReference>
<dbReference type="Gene3D" id="3.40.50.150">
    <property type="entry name" value="Vaccinia Virus protein VP39"/>
    <property type="match status" value="1"/>
</dbReference>
<evidence type="ECO:0000313" key="3">
    <source>
        <dbReference type="Proteomes" id="UP001216150"/>
    </source>
</evidence>
<keyword evidence="3" id="KW-1185">Reference proteome</keyword>
<proteinExistence type="predicted"/>
<reference evidence="2 3" key="1">
    <citation type="journal article" date="2023" name="IMA Fungus">
        <title>Comparative genomic study of the Penicillium genus elucidates a diverse pangenome and 15 lateral gene transfer events.</title>
        <authorList>
            <person name="Petersen C."/>
            <person name="Sorensen T."/>
            <person name="Nielsen M.R."/>
            <person name="Sondergaard T.E."/>
            <person name="Sorensen J.L."/>
            <person name="Fitzpatrick D.A."/>
            <person name="Frisvad J.C."/>
            <person name="Nielsen K.L."/>
        </authorList>
    </citation>
    <scope>NUCLEOTIDE SEQUENCE [LARGE SCALE GENOMIC DNA]</scope>
    <source>
        <strain evidence="2 3">IBT 29057</strain>
    </source>
</reference>
<dbReference type="PANTHER" id="PTHR43861">
    <property type="entry name" value="TRANS-ACONITATE 2-METHYLTRANSFERASE-RELATED"/>
    <property type="match status" value="1"/>
</dbReference>
<dbReference type="GO" id="GO:0032259">
    <property type="term" value="P:methylation"/>
    <property type="evidence" value="ECO:0007669"/>
    <property type="project" value="UniProtKB-KW"/>
</dbReference>
<keyword evidence="2" id="KW-0489">Methyltransferase</keyword>
<dbReference type="GO" id="GO:0008168">
    <property type="term" value="F:methyltransferase activity"/>
    <property type="evidence" value="ECO:0007669"/>
    <property type="project" value="UniProtKB-KW"/>
</dbReference>
<dbReference type="Pfam" id="PF13489">
    <property type="entry name" value="Methyltransf_23"/>
    <property type="match status" value="1"/>
</dbReference>
<dbReference type="PANTHER" id="PTHR43861:SF3">
    <property type="entry name" value="PUTATIVE (AFU_ORTHOLOGUE AFUA_2G14390)-RELATED"/>
    <property type="match status" value="1"/>
</dbReference>
<comment type="caution">
    <text evidence="2">The sequence shown here is derived from an EMBL/GenBank/DDBJ whole genome shotgun (WGS) entry which is preliminary data.</text>
</comment>
<dbReference type="EMBL" id="JAQJAC010000004">
    <property type="protein sequence ID" value="KAJ5586623.1"/>
    <property type="molecule type" value="Genomic_DNA"/>
</dbReference>
<dbReference type="SUPFAM" id="SSF53335">
    <property type="entry name" value="S-adenosyl-L-methionine-dependent methyltransferases"/>
    <property type="match status" value="1"/>
</dbReference>
<organism evidence="2 3">
    <name type="scientific">Penicillium hetheringtonii</name>
    <dbReference type="NCBI Taxonomy" id="911720"/>
    <lineage>
        <taxon>Eukaryota</taxon>
        <taxon>Fungi</taxon>
        <taxon>Dikarya</taxon>
        <taxon>Ascomycota</taxon>
        <taxon>Pezizomycotina</taxon>
        <taxon>Eurotiomycetes</taxon>
        <taxon>Eurotiomycetidae</taxon>
        <taxon>Eurotiales</taxon>
        <taxon>Aspergillaceae</taxon>
        <taxon>Penicillium</taxon>
    </lineage>
</organism>
<keyword evidence="1" id="KW-0808">Transferase</keyword>
<protein>
    <submittedName>
        <fullName evidence="2">S-adenosyl-L-methionine-dependent methyltransferase</fullName>
    </submittedName>
</protein>
<dbReference type="Proteomes" id="UP001216150">
    <property type="component" value="Unassembled WGS sequence"/>
</dbReference>
<accession>A0AAD6DKD6</accession>
<dbReference type="AlphaFoldDB" id="A0AAD6DKD6"/>
<name>A0AAD6DKD6_9EURO</name>
<evidence type="ECO:0000313" key="2">
    <source>
        <dbReference type="EMBL" id="KAJ5586623.1"/>
    </source>
</evidence>